<protein>
    <submittedName>
        <fullName evidence="3">Ribosome-associated protein</fullName>
    </submittedName>
</protein>
<name>A0A0S4QTZ7_9ACTN</name>
<evidence type="ECO:0000313" key="4">
    <source>
        <dbReference type="Proteomes" id="UP000198802"/>
    </source>
</evidence>
<gene>
    <name evidence="3" type="ORF">Ga0074812_12173</name>
</gene>
<dbReference type="NCBIfam" id="NF006718">
    <property type="entry name" value="PRK09256.1"/>
    <property type="match status" value="1"/>
</dbReference>
<feature type="compositionally biased region" description="Basic and acidic residues" evidence="1">
    <location>
        <begin position="147"/>
        <end position="160"/>
    </location>
</feature>
<keyword evidence="4" id="KW-1185">Reference proteome</keyword>
<dbReference type="GO" id="GO:0003747">
    <property type="term" value="F:translation release factor activity"/>
    <property type="evidence" value="ECO:0007669"/>
    <property type="project" value="InterPro"/>
</dbReference>
<dbReference type="Pfam" id="PF00472">
    <property type="entry name" value="RF-1"/>
    <property type="match status" value="1"/>
</dbReference>
<dbReference type="InterPro" id="IPR000352">
    <property type="entry name" value="Pep_chain_release_fac_I"/>
</dbReference>
<dbReference type="Proteomes" id="UP000198802">
    <property type="component" value="Unassembled WGS sequence"/>
</dbReference>
<evidence type="ECO:0000313" key="3">
    <source>
        <dbReference type="EMBL" id="CUU58697.1"/>
    </source>
</evidence>
<evidence type="ECO:0000256" key="1">
    <source>
        <dbReference type="SAM" id="MobiDB-lite"/>
    </source>
</evidence>
<sequence length="160" mass="17324">MPATTEPSPWDDGGVLPSVLMIRPGFAIPAGELTWRYSRSAGPGGQSVNTSDSRVELSFDLARAPSVPERMRARALARLEGRLVGGVLTLAASEHRSQLRNREAAAARLADVLREATAPPPRPRRPTSPTRGSVERRLAGKKRRSEIKKDRGGGRRGPDE</sequence>
<dbReference type="GO" id="GO:0043022">
    <property type="term" value="F:ribosome binding"/>
    <property type="evidence" value="ECO:0007669"/>
    <property type="project" value="TreeGrafter"/>
</dbReference>
<dbReference type="GO" id="GO:0072344">
    <property type="term" value="P:rescue of stalled ribosome"/>
    <property type="evidence" value="ECO:0007669"/>
    <property type="project" value="TreeGrafter"/>
</dbReference>
<dbReference type="EMBL" id="FAOZ01000021">
    <property type="protein sequence ID" value="CUU58697.1"/>
    <property type="molecule type" value="Genomic_DNA"/>
</dbReference>
<evidence type="ECO:0000259" key="2">
    <source>
        <dbReference type="Pfam" id="PF00472"/>
    </source>
</evidence>
<dbReference type="AlphaFoldDB" id="A0A0S4QTZ7"/>
<accession>A0A0S4QTZ7</accession>
<dbReference type="PANTHER" id="PTHR47814:SF1">
    <property type="entry name" value="PEPTIDYL-TRNA HYDROLASE ARFB"/>
    <property type="match status" value="1"/>
</dbReference>
<dbReference type="GO" id="GO:0004045">
    <property type="term" value="F:peptidyl-tRNA hydrolase activity"/>
    <property type="evidence" value="ECO:0007669"/>
    <property type="project" value="TreeGrafter"/>
</dbReference>
<feature type="domain" description="Prokaryotic-type class I peptide chain release factors" evidence="2">
    <location>
        <begin position="26"/>
        <end position="151"/>
    </location>
</feature>
<reference evidence="4" key="1">
    <citation type="submission" date="2015-11" db="EMBL/GenBank/DDBJ databases">
        <authorList>
            <person name="Varghese N."/>
        </authorList>
    </citation>
    <scope>NUCLEOTIDE SEQUENCE [LARGE SCALE GENOMIC DNA]</scope>
    <source>
        <strain evidence="4">DSM 45899</strain>
    </source>
</reference>
<proteinExistence type="predicted"/>
<feature type="region of interest" description="Disordered" evidence="1">
    <location>
        <begin position="110"/>
        <end position="160"/>
    </location>
</feature>
<dbReference type="Gene3D" id="3.30.160.20">
    <property type="match status" value="1"/>
</dbReference>
<organism evidence="3 4">
    <name type="scientific">Parafrankia irregularis</name>
    <dbReference type="NCBI Taxonomy" id="795642"/>
    <lineage>
        <taxon>Bacteria</taxon>
        <taxon>Bacillati</taxon>
        <taxon>Actinomycetota</taxon>
        <taxon>Actinomycetes</taxon>
        <taxon>Frankiales</taxon>
        <taxon>Frankiaceae</taxon>
        <taxon>Parafrankia</taxon>
    </lineage>
</organism>
<dbReference type="PANTHER" id="PTHR47814">
    <property type="entry name" value="PEPTIDYL-TRNA HYDROLASE ARFB"/>
    <property type="match status" value="1"/>
</dbReference>
<dbReference type="SUPFAM" id="SSF110916">
    <property type="entry name" value="Peptidyl-tRNA hydrolase domain-like"/>
    <property type="match status" value="1"/>
</dbReference>